<dbReference type="NCBIfam" id="TIGR04408">
    <property type="entry name" value="LptG_lptG"/>
    <property type="match status" value="1"/>
</dbReference>
<name>A0AAU9EPG0_9BACT</name>
<evidence type="ECO:0000256" key="4">
    <source>
        <dbReference type="ARBA" id="ARBA00022989"/>
    </source>
</evidence>
<dbReference type="Pfam" id="PF03739">
    <property type="entry name" value="LptF_LptG"/>
    <property type="match status" value="1"/>
</dbReference>
<feature type="transmembrane region" description="Helical" evidence="6">
    <location>
        <begin position="96"/>
        <end position="117"/>
    </location>
</feature>
<feature type="transmembrane region" description="Helical" evidence="6">
    <location>
        <begin position="276"/>
        <end position="294"/>
    </location>
</feature>
<accession>A0AAU9EPG0</accession>
<keyword evidence="5 6" id="KW-0472">Membrane</keyword>
<gene>
    <name evidence="7" type="primary">lptG</name>
    <name evidence="7" type="ORF">FAK_28270</name>
</gene>
<organism evidence="7 8">
    <name type="scientific">Desulfoferula mesophila</name>
    <dbReference type="NCBI Taxonomy" id="3058419"/>
    <lineage>
        <taxon>Bacteria</taxon>
        <taxon>Pseudomonadati</taxon>
        <taxon>Thermodesulfobacteriota</taxon>
        <taxon>Desulfarculia</taxon>
        <taxon>Desulfarculales</taxon>
        <taxon>Desulfarculaceae</taxon>
        <taxon>Desulfoferula</taxon>
    </lineage>
</organism>
<proteinExistence type="predicted"/>
<comment type="subcellular location">
    <subcellularLocation>
        <location evidence="1">Cell membrane</location>
        <topology evidence="1">Multi-pass membrane protein</topology>
    </subcellularLocation>
</comment>
<dbReference type="GO" id="GO:0043190">
    <property type="term" value="C:ATP-binding cassette (ABC) transporter complex"/>
    <property type="evidence" value="ECO:0007669"/>
    <property type="project" value="InterPro"/>
</dbReference>
<feature type="transmembrane region" description="Helical" evidence="6">
    <location>
        <begin position="332"/>
        <end position="354"/>
    </location>
</feature>
<dbReference type="InterPro" id="IPR005495">
    <property type="entry name" value="LptG/LptF_permease"/>
</dbReference>
<evidence type="ECO:0000256" key="5">
    <source>
        <dbReference type="ARBA" id="ARBA00023136"/>
    </source>
</evidence>
<keyword evidence="2" id="KW-1003">Cell membrane</keyword>
<dbReference type="PANTHER" id="PTHR33529:SF6">
    <property type="entry name" value="YJGP_YJGQ FAMILY PERMEASE"/>
    <property type="match status" value="1"/>
</dbReference>
<feature type="transmembrane region" description="Helical" evidence="6">
    <location>
        <begin position="53"/>
        <end position="75"/>
    </location>
</feature>
<evidence type="ECO:0000313" key="7">
    <source>
        <dbReference type="EMBL" id="BEQ15761.1"/>
    </source>
</evidence>
<evidence type="ECO:0000313" key="8">
    <source>
        <dbReference type="Proteomes" id="UP001366166"/>
    </source>
</evidence>
<reference evidence="8" key="1">
    <citation type="journal article" date="2023" name="Arch. Microbiol.">
        <title>Desulfoferula mesophilus gen. nov. sp. nov., a mesophilic sulfate-reducing bacterium isolated from a brackish lake sediment.</title>
        <authorList>
            <person name="Watanabe T."/>
            <person name="Yabe T."/>
            <person name="Tsuji J.M."/>
            <person name="Fukui M."/>
        </authorList>
    </citation>
    <scope>NUCLEOTIDE SEQUENCE [LARGE SCALE GENOMIC DNA]</scope>
    <source>
        <strain evidence="8">12FAK</strain>
    </source>
</reference>
<keyword evidence="4 6" id="KW-1133">Transmembrane helix</keyword>
<evidence type="ECO:0000256" key="3">
    <source>
        <dbReference type="ARBA" id="ARBA00022692"/>
    </source>
</evidence>
<evidence type="ECO:0000256" key="1">
    <source>
        <dbReference type="ARBA" id="ARBA00004651"/>
    </source>
</evidence>
<dbReference type="PANTHER" id="PTHR33529">
    <property type="entry name" value="SLR0882 PROTEIN-RELATED"/>
    <property type="match status" value="1"/>
</dbReference>
<dbReference type="Proteomes" id="UP001366166">
    <property type="component" value="Chromosome"/>
</dbReference>
<sequence length="359" mass="40454">MRILALYVAREFLKLFGFLVVGFVAIFTLFDFIEKVDNFIEAGVPASTMFSYFLLQVPEITGLMIPMAILMGSILSLGLMAKKNEIVAVKSAGISIFRFSLPILLLAMVLALGVALINEVVLPITKSRTNYIWTVRVEKQPGRLYQTEHFWFKGQNSIYQVGLYLPDSQSLAKVTCYRFDPEFNLSERIDAARARYIDGKWVFFNGLYQKRVPGGGYDVKIFDQLPLTLPEKPSDFAEMSKPSAEMSLGELARYVAKLQGQGFDPVRQRVDMQAKLSFPFVCLIMALIGIPLAMFKEKGRFLPSAIIIGLGVALMYWVSFSYVRSIFGYTGVLPPVLAVWLPNLFFGLFGVFMFTHVKQ</sequence>
<feature type="transmembrane region" description="Helical" evidence="6">
    <location>
        <begin position="12"/>
        <end position="33"/>
    </location>
</feature>
<dbReference type="GO" id="GO:0015920">
    <property type="term" value="P:lipopolysaccharide transport"/>
    <property type="evidence" value="ECO:0007669"/>
    <property type="project" value="TreeGrafter"/>
</dbReference>
<evidence type="ECO:0000256" key="2">
    <source>
        <dbReference type="ARBA" id="ARBA00022475"/>
    </source>
</evidence>
<keyword evidence="8" id="KW-1185">Reference proteome</keyword>
<evidence type="ECO:0000256" key="6">
    <source>
        <dbReference type="SAM" id="Phobius"/>
    </source>
</evidence>
<feature type="transmembrane region" description="Helical" evidence="6">
    <location>
        <begin position="301"/>
        <end position="320"/>
    </location>
</feature>
<protein>
    <submittedName>
        <fullName evidence="7">LPS export ABC transporter permease LptG</fullName>
    </submittedName>
</protein>
<dbReference type="AlphaFoldDB" id="A0AAU9EPG0"/>
<keyword evidence="3 6" id="KW-0812">Transmembrane</keyword>
<dbReference type="InterPro" id="IPR030923">
    <property type="entry name" value="LptG"/>
</dbReference>
<dbReference type="RefSeq" id="WP_338600655.1">
    <property type="nucleotide sequence ID" value="NZ_AP028679.1"/>
</dbReference>
<dbReference type="EMBL" id="AP028679">
    <property type="protein sequence ID" value="BEQ15761.1"/>
    <property type="molecule type" value="Genomic_DNA"/>
</dbReference>
<dbReference type="KEGG" id="dmp:FAK_28270"/>
<dbReference type="GO" id="GO:0055085">
    <property type="term" value="P:transmembrane transport"/>
    <property type="evidence" value="ECO:0007669"/>
    <property type="project" value="InterPro"/>
</dbReference>